<reference evidence="2" key="1">
    <citation type="submission" date="2018-11" db="EMBL/GenBank/DDBJ databases">
        <authorList>
            <consortium name="Pathogen Informatics"/>
        </authorList>
    </citation>
    <scope>NUCLEOTIDE SEQUENCE</scope>
</reference>
<organism evidence="2 3">
    <name type="scientific">Protopolystoma xenopodis</name>
    <dbReference type="NCBI Taxonomy" id="117903"/>
    <lineage>
        <taxon>Eukaryota</taxon>
        <taxon>Metazoa</taxon>
        <taxon>Spiralia</taxon>
        <taxon>Lophotrochozoa</taxon>
        <taxon>Platyhelminthes</taxon>
        <taxon>Monogenea</taxon>
        <taxon>Polyopisthocotylea</taxon>
        <taxon>Polystomatidea</taxon>
        <taxon>Polystomatidae</taxon>
        <taxon>Protopolystoma</taxon>
    </lineage>
</organism>
<sequence length="377" mass="41641">MFALFIYTAHLNSILLIINTQVHSAHLHKPPCFRKIASSTSKTSSRGTDSIVDCHSPKNPTCRQLLNSSPFMFGQRYGAGDHHRRDKGYLICDSLDLDGHHHQRRNSKDSAFWCWRRSHPCSCHRPVRSYCRHCGCAHYCGCGDDNTNCDKCKFARPSLPEGTSEPPSNNSSIDIIQSYCPFSYCHIQPKVEARFTRLREIHGRCTGTLLYHSGRPLSSGANACCPHSSQCRIVREAPEVMHSEPDTNGLRRALSPNCSLPLCKSVALTTTGHQLPPEPNSIIPPAGSPIKTLTPEDTRSHAGNVPCIGGIVKGKSGDSNYHVDLNALQPCEIGDGMKDTCSSKVDFSRLSEIASQENEPAMDLSIPFMPECKWLSL</sequence>
<proteinExistence type="predicted"/>
<gene>
    <name evidence="2" type="ORF">PXEA_LOCUS9715</name>
</gene>
<dbReference type="AlphaFoldDB" id="A0A448WNI9"/>
<keyword evidence="1" id="KW-0732">Signal</keyword>
<comment type="caution">
    <text evidence="2">The sequence shown here is derived from an EMBL/GenBank/DDBJ whole genome shotgun (WGS) entry which is preliminary data.</text>
</comment>
<name>A0A448WNI9_9PLAT</name>
<protein>
    <submittedName>
        <fullName evidence="2">Uncharacterized protein</fullName>
    </submittedName>
</protein>
<feature type="chain" id="PRO_5019008124" evidence="1">
    <location>
        <begin position="25"/>
        <end position="377"/>
    </location>
</feature>
<dbReference type="Proteomes" id="UP000784294">
    <property type="component" value="Unassembled WGS sequence"/>
</dbReference>
<feature type="signal peptide" evidence="1">
    <location>
        <begin position="1"/>
        <end position="24"/>
    </location>
</feature>
<evidence type="ECO:0000313" key="3">
    <source>
        <dbReference type="Proteomes" id="UP000784294"/>
    </source>
</evidence>
<accession>A0A448WNI9</accession>
<evidence type="ECO:0000313" key="2">
    <source>
        <dbReference type="EMBL" id="VEL16275.1"/>
    </source>
</evidence>
<dbReference type="EMBL" id="CAAALY010027832">
    <property type="protein sequence ID" value="VEL16275.1"/>
    <property type="molecule type" value="Genomic_DNA"/>
</dbReference>
<keyword evidence="3" id="KW-1185">Reference proteome</keyword>
<evidence type="ECO:0000256" key="1">
    <source>
        <dbReference type="SAM" id="SignalP"/>
    </source>
</evidence>